<comment type="similarity">
    <text evidence="1 3">Belongs to the bacterial histone-like protein family.</text>
</comment>
<evidence type="ECO:0000256" key="2">
    <source>
        <dbReference type="ARBA" id="ARBA00023125"/>
    </source>
</evidence>
<evidence type="ECO:0000313" key="4">
    <source>
        <dbReference type="EMBL" id="AAC07882.1"/>
    </source>
</evidence>
<keyword evidence="2" id="KW-0238">DNA-binding</keyword>
<dbReference type="GO" id="GO:0030527">
    <property type="term" value="F:structural constituent of chromatin"/>
    <property type="evidence" value="ECO:0007669"/>
    <property type="project" value="InterPro"/>
</dbReference>
<keyword evidence="5" id="KW-1185">Reference proteome</keyword>
<dbReference type="GO" id="GO:0005829">
    <property type="term" value="C:cytosol"/>
    <property type="evidence" value="ECO:0000318"/>
    <property type="project" value="GO_Central"/>
</dbReference>
<dbReference type="KEGG" id="aae:aq_2174"/>
<reference evidence="4 5" key="1">
    <citation type="journal article" date="1998" name="Nature">
        <title>The complete genome of the hyperthermophilic bacterium Aquifex aeolicus.</title>
        <authorList>
            <person name="Deckert G."/>
            <person name="Warren P.V."/>
            <person name="Gaasterland T."/>
            <person name="Young W.G."/>
            <person name="Lenox A.L."/>
            <person name="Graham D.E."/>
            <person name="Overbeek R."/>
            <person name="Snead M.A."/>
            <person name="Keller M."/>
            <person name="Aujay M."/>
            <person name="Huber R."/>
            <person name="Feldman R.A."/>
            <person name="Short J.M."/>
            <person name="Olson G.J."/>
            <person name="Swanson R.V."/>
        </authorList>
    </citation>
    <scope>NUCLEOTIDE SEQUENCE [LARGE SCALE GENOMIC DNA]</scope>
    <source>
        <strain evidence="4 5">VF5</strain>
    </source>
</reference>
<evidence type="ECO:0000256" key="3">
    <source>
        <dbReference type="RuleBase" id="RU003939"/>
    </source>
</evidence>
<proteinExistence type="inferred from homology"/>
<dbReference type="AlphaFoldDB" id="O67923"/>
<dbReference type="RefSeq" id="WP_010881428.1">
    <property type="nucleotide sequence ID" value="NC_000918.1"/>
</dbReference>
<dbReference type="InterPro" id="IPR000119">
    <property type="entry name" value="Hist_DNA-bd"/>
</dbReference>
<dbReference type="Gene3D" id="4.10.520.10">
    <property type="entry name" value="IHF-like DNA-binding proteins"/>
    <property type="match status" value="1"/>
</dbReference>
<dbReference type="EnsemblBacteria" id="AAC07882">
    <property type="protein sequence ID" value="AAC07882"/>
    <property type="gene ID" value="aq_2174"/>
</dbReference>
<dbReference type="InParanoid" id="O67923"/>
<dbReference type="PIR" id="G70486">
    <property type="entry name" value="G70486"/>
</dbReference>
<dbReference type="InterPro" id="IPR010992">
    <property type="entry name" value="IHF-like_DNA-bd_dom_sf"/>
</dbReference>
<dbReference type="FunCoup" id="O67923">
    <property type="interactions" value="189"/>
</dbReference>
<dbReference type="Proteomes" id="UP000000798">
    <property type="component" value="Chromosome"/>
</dbReference>
<dbReference type="PRINTS" id="PR01727">
    <property type="entry name" value="DNABINDINGHU"/>
</dbReference>
<dbReference type="SMART" id="SM00411">
    <property type="entry name" value="BHL"/>
    <property type="match status" value="1"/>
</dbReference>
<dbReference type="eggNOG" id="COG0776">
    <property type="taxonomic scope" value="Bacteria"/>
</dbReference>
<dbReference type="EMBL" id="AE000657">
    <property type="protein sequence ID" value="AAC07882.1"/>
    <property type="molecule type" value="Genomic_DNA"/>
</dbReference>
<dbReference type="STRING" id="224324.aq_2174"/>
<dbReference type="SUPFAM" id="SSF47729">
    <property type="entry name" value="IHF-like DNA-binding proteins"/>
    <property type="match status" value="1"/>
</dbReference>
<dbReference type="FunFam" id="4.10.520.10:FF:000007">
    <property type="entry name" value="Integration host factor subunit beta"/>
    <property type="match status" value="1"/>
</dbReference>
<organism evidence="4 5">
    <name type="scientific">Aquifex aeolicus (strain VF5)</name>
    <dbReference type="NCBI Taxonomy" id="224324"/>
    <lineage>
        <taxon>Bacteria</taxon>
        <taxon>Pseudomonadati</taxon>
        <taxon>Aquificota</taxon>
        <taxon>Aquificia</taxon>
        <taxon>Aquificales</taxon>
        <taxon>Aquificaceae</taxon>
        <taxon>Aquifex</taxon>
    </lineage>
</organism>
<gene>
    <name evidence="4" type="primary">ihfB</name>
    <name evidence="4" type="ordered locus">aq_2174</name>
</gene>
<protein>
    <submittedName>
        <fullName evidence="4">Integration host factor beta subunit</fullName>
    </submittedName>
</protein>
<dbReference type="PANTHER" id="PTHR33175">
    <property type="entry name" value="DNA-BINDING PROTEIN HU"/>
    <property type="match status" value="1"/>
</dbReference>
<dbReference type="CDD" id="cd13836">
    <property type="entry name" value="IHF_B"/>
    <property type="match status" value="1"/>
</dbReference>
<evidence type="ECO:0000313" key="5">
    <source>
        <dbReference type="Proteomes" id="UP000000798"/>
    </source>
</evidence>
<sequence>MTKSDIAKELARRHGISYKKALLIVNMTFEILKAKILNGEKVEVRGLGTFKLKRKPGRFVKNPKTGIEIYVKERYVPYYKMSKLLRKKLNGDKEREECLT</sequence>
<dbReference type="Pfam" id="PF00216">
    <property type="entry name" value="Bac_DNA_binding"/>
    <property type="match status" value="1"/>
</dbReference>
<dbReference type="OrthoDB" id="9804203at2"/>
<accession>O67923</accession>
<dbReference type="GO" id="GO:0003677">
    <property type="term" value="F:DNA binding"/>
    <property type="evidence" value="ECO:0000318"/>
    <property type="project" value="GO_Central"/>
</dbReference>
<dbReference type="HOGENOM" id="CLU_105066_2_2_0"/>
<evidence type="ECO:0000256" key="1">
    <source>
        <dbReference type="ARBA" id="ARBA00010529"/>
    </source>
</evidence>
<dbReference type="PANTHER" id="PTHR33175:SF2">
    <property type="entry name" value="INTEGRATION HOST FACTOR SUBUNIT ALPHA"/>
    <property type="match status" value="1"/>
</dbReference>
<name>O67923_AQUAE</name>